<gene>
    <name evidence="1" type="ORF">Raf01_43080</name>
</gene>
<sequence>MSSTALPNPSRSADNLHTFIICLPNTIAPPLLPALAHARLTTGGYTPRGPVPYFATSTRRTRRLIDRWRGHTSGGPIELLDLDRMRGLAATAATHTWHRWAYVVSGTPAAKPFWHFVDRHRADEGRYPLTRAQQDYLSQPRITAIRAFNALPQGGGIPTDQLEALQAGLTTYVTIAQLSAVVADGMATAEGDFFTPVSSRLDHQLTFLHHANHHLAGLPRDAPVAAIAVACHPQPIP</sequence>
<reference evidence="1" key="1">
    <citation type="submission" date="2021-01" db="EMBL/GenBank/DDBJ databases">
        <title>Whole genome shotgun sequence of Rugosimonospora africana NBRC 104875.</title>
        <authorList>
            <person name="Komaki H."/>
            <person name="Tamura T."/>
        </authorList>
    </citation>
    <scope>NUCLEOTIDE SEQUENCE</scope>
    <source>
        <strain evidence="1">NBRC 104875</strain>
    </source>
</reference>
<evidence type="ECO:0000313" key="2">
    <source>
        <dbReference type="Proteomes" id="UP000642748"/>
    </source>
</evidence>
<name>A0A8J3VS35_9ACTN</name>
<accession>A0A8J3VS35</accession>
<dbReference type="RefSeq" id="WP_203919723.1">
    <property type="nucleotide sequence ID" value="NZ_BONZ01000039.1"/>
</dbReference>
<dbReference type="AlphaFoldDB" id="A0A8J3VS35"/>
<dbReference type="EMBL" id="BONZ01000039">
    <property type="protein sequence ID" value="GIH16136.1"/>
    <property type="molecule type" value="Genomic_DNA"/>
</dbReference>
<dbReference type="Proteomes" id="UP000642748">
    <property type="component" value="Unassembled WGS sequence"/>
</dbReference>
<keyword evidence="2" id="KW-1185">Reference proteome</keyword>
<protein>
    <submittedName>
        <fullName evidence="1">Uncharacterized protein</fullName>
    </submittedName>
</protein>
<comment type="caution">
    <text evidence="1">The sequence shown here is derived from an EMBL/GenBank/DDBJ whole genome shotgun (WGS) entry which is preliminary data.</text>
</comment>
<organism evidence="1 2">
    <name type="scientific">Rugosimonospora africana</name>
    <dbReference type="NCBI Taxonomy" id="556532"/>
    <lineage>
        <taxon>Bacteria</taxon>
        <taxon>Bacillati</taxon>
        <taxon>Actinomycetota</taxon>
        <taxon>Actinomycetes</taxon>
        <taxon>Micromonosporales</taxon>
        <taxon>Micromonosporaceae</taxon>
        <taxon>Rugosimonospora</taxon>
    </lineage>
</organism>
<evidence type="ECO:0000313" key="1">
    <source>
        <dbReference type="EMBL" id="GIH16136.1"/>
    </source>
</evidence>
<proteinExistence type="predicted"/>